<evidence type="ECO:0000256" key="2">
    <source>
        <dbReference type="ARBA" id="ARBA00022801"/>
    </source>
</evidence>
<evidence type="ECO:0000313" key="7">
    <source>
        <dbReference type="Proteomes" id="UP000184085"/>
    </source>
</evidence>
<keyword evidence="4" id="KW-0963">Cytoplasm</keyword>
<evidence type="ECO:0000313" key="6">
    <source>
        <dbReference type="EMBL" id="SCM69394.1"/>
    </source>
</evidence>
<evidence type="ECO:0000256" key="5">
    <source>
        <dbReference type="SAM" id="MobiDB-lite"/>
    </source>
</evidence>
<accession>A0A1M4N5T9</accession>
<dbReference type="NCBIfam" id="TIGR00172">
    <property type="entry name" value="maf"/>
    <property type="match status" value="1"/>
</dbReference>
<feature type="compositionally biased region" description="Basic and acidic residues" evidence="5">
    <location>
        <begin position="1"/>
        <end position="11"/>
    </location>
</feature>
<comment type="catalytic activity">
    <reaction evidence="4">
        <text>a ribonucleoside 5'-triphosphate + H2O = a ribonucleoside 5'-phosphate + diphosphate + H(+)</text>
        <dbReference type="Rhea" id="RHEA:23996"/>
        <dbReference type="ChEBI" id="CHEBI:15377"/>
        <dbReference type="ChEBI" id="CHEBI:15378"/>
        <dbReference type="ChEBI" id="CHEBI:33019"/>
        <dbReference type="ChEBI" id="CHEBI:58043"/>
        <dbReference type="ChEBI" id="CHEBI:61557"/>
        <dbReference type="EC" id="3.6.1.9"/>
    </reaction>
</comment>
<dbReference type="AlphaFoldDB" id="A0A1M4N5T9"/>
<evidence type="ECO:0000256" key="1">
    <source>
        <dbReference type="ARBA" id="ARBA00001968"/>
    </source>
</evidence>
<name>A0A1M4N5T9_9RHOB</name>
<feature type="region of interest" description="Disordered" evidence="5">
    <location>
        <begin position="1"/>
        <end position="23"/>
    </location>
</feature>
<comment type="similarity">
    <text evidence="4">Belongs to the Maf family.</text>
</comment>
<organism evidence="6 7">
    <name type="scientific">Donghicola eburneus</name>
    <dbReference type="NCBI Taxonomy" id="393278"/>
    <lineage>
        <taxon>Bacteria</taxon>
        <taxon>Pseudomonadati</taxon>
        <taxon>Pseudomonadota</taxon>
        <taxon>Alphaproteobacteria</taxon>
        <taxon>Rhodobacterales</taxon>
        <taxon>Roseobacteraceae</taxon>
        <taxon>Donghicola</taxon>
    </lineage>
</organism>
<dbReference type="CDD" id="cd00555">
    <property type="entry name" value="Maf"/>
    <property type="match status" value="1"/>
</dbReference>
<dbReference type="Gene3D" id="3.90.950.10">
    <property type="match status" value="1"/>
</dbReference>
<keyword evidence="7" id="KW-1185">Reference proteome</keyword>
<sequence length="235" mass="26057">MSQTHKLETIDRAAQGLYPSPNPYRDFTADSHKVIHMQDRIILASGSDIRAQLLRNAGLEVEVIPARVDEEAIRAALEMEEAKPRDVADALAEAKARKISAKHPDAIVIGCDQVLAMGTQIYAKPATPEDARVQLTALRNQPHQLLSAAVLYKDAEPKWRHVGVARLRMHNFSDAYLDDYLSRNWESIRHSVGGYKLEEEGVRLFSSVQGDYFTILGLPLVELLAYLGVTGSIAS</sequence>
<comment type="subcellular location">
    <subcellularLocation>
        <location evidence="4">Cytoplasm</location>
    </subcellularLocation>
</comment>
<dbReference type="EMBL" id="FMJB01000064">
    <property type="protein sequence ID" value="SCM69394.1"/>
    <property type="molecule type" value="Genomic_DNA"/>
</dbReference>
<proteinExistence type="inferred from homology"/>
<dbReference type="PIRSF" id="PIRSF006305">
    <property type="entry name" value="Maf"/>
    <property type="match status" value="1"/>
</dbReference>
<comment type="caution">
    <text evidence="4">Lacks conserved residue(s) required for the propagation of feature annotation.</text>
</comment>
<comment type="function">
    <text evidence="4">Nucleoside triphosphate pyrophosphatase. May have a dual role in cell division arrest and in preventing the incorporation of modified nucleotides into cellular nucleic acids.</text>
</comment>
<keyword evidence="2 4" id="KW-0378">Hydrolase</keyword>
<comment type="cofactor">
    <cofactor evidence="1 4">
        <name>a divalent metal cation</name>
        <dbReference type="ChEBI" id="CHEBI:60240"/>
    </cofactor>
</comment>
<gene>
    <name evidence="6" type="ORF">KARMA_3632</name>
</gene>
<dbReference type="GO" id="GO:0047429">
    <property type="term" value="F:nucleoside triphosphate diphosphatase activity"/>
    <property type="evidence" value="ECO:0007669"/>
    <property type="project" value="UniProtKB-EC"/>
</dbReference>
<protein>
    <recommendedName>
        <fullName evidence="4">Nucleoside triphosphate pyrophosphatase</fullName>
        <ecNumber evidence="4">3.6.1.9</ecNumber>
    </recommendedName>
    <alternativeName>
        <fullName evidence="4">Nucleotide pyrophosphatase</fullName>
        <shortName evidence="4">Nucleotide PPase</shortName>
    </alternativeName>
</protein>
<dbReference type="EC" id="3.6.1.9" evidence="4"/>
<comment type="catalytic activity">
    <reaction evidence="4">
        <text>a 2'-deoxyribonucleoside 5'-triphosphate + H2O = a 2'-deoxyribonucleoside 5'-phosphate + diphosphate + H(+)</text>
        <dbReference type="Rhea" id="RHEA:44644"/>
        <dbReference type="ChEBI" id="CHEBI:15377"/>
        <dbReference type="ChEBI" id="CHEBI:15378"/>
        <dbReference type="ChEBI" id="CHEBI:33019"/>
        <dbReference type="ChEBI" id="CHEBI:61560"/>
        <dbReference type="ChEBI" id="CHEBI:65317"/>
        <dbReference type="EC" id="3.6.1.9"/>
    </reaction>
</comment>
<evidence type="ECO:0000256" key="3">
    <source>
        <dbReference type="ARBA" id="ARBA00023080"/>
    </source>
</evidence>
<dbReference type="Pfam" id="PF02545">
    <property type="entry name" value="Maf"/>
    <property type="match status" value="1"/>
</dbReference>
<dbReference type="GO" id="GO:0009117">
    <property type="term" value="P:nucleotide metabolic process"/>
    <property type="evidence" value="ECO:0007669"/>
    <property type="project" value="UniProtKB-KW"/>
</dbReference>
<evidence type="ECO:0000256" key="4">
    <source>
        <dbReference type="HAMAP-Rule" id="MF_00528"/>
    </source>
</evidence>
<reference evidence="7" key="1">
    <citation type="submission" date="2016-09" db="EMBL/GenBank/DDBJ databases">
        <authorList>
            <person name="Wibberg D."/>
        </authorList>
    </citation>
    <scope>NUCLEOTIDE SEQUENCE [LARGE SCALE GENOMIC DNA]</scope>
</reference>
<dbReference type="GO" id="GO:0005737">
    <property type="term" value="C:cytoplasm"/>
    <property type="evidence" value="ECO:0007669"/>
    <property type="project" value="UniProtKB-SubCell"/>
</dbReference>
<feature type="active site" description="Proton acceptor" evidence="4">
    <location>
        <position position="112"/>
    </location>
</feature>
<dbReference type="PANTHER" id="PTHR43213:SF5">
    <property type="entry name" value="BIFUNCTIONAL DTTP_UTP PYROPHOSPHATASE_METHYLTRANSFERASE PROTEIN-RELATED"/>
    <property type="match status" value="1"/>
</dbReference>
<dbReference type="InterPro" id="IPR003697">
    <property type="entry name" value="Maf-like"/>
</dbReference>
<dbReference type="HAMAP" id="MF_00528">
    <property type="entry name" value="Maf"/>
    <property type="match status" value="1"/>
</dbReference>
<dbReference type="Proteomes" id="UP000184085">
    <property type="component" value="Unassembled WGS sequence"/>
</dbReference>
<dbReference type="PANTHER" id="PTHR43213">
    <property type="entry name" value="BIFUNCTIONAL DTTP/UTP PYROPHOSPHATASE/METHYLTRANSFERASE PROTEIN-RELATED"/>
    <property type="match status" value="1"/>
</dbReference>
<keyword evidence="3 4" id="KW-0546">Nucleotide metabolism</keyword>
<dbReference type="InterPro" id="IPR029001">
    <property type="entry name" value="ITPase-like_fam"/>
</dbReference>
<dbReference type="SUPFAM" id="SSF52972">
    <property type="entry name" value="ITPase-like"/>
    <property type="match status" value="1"/>
</dbReference>